<evidence type="ECO:0000259" key="1">
    <source>
        <dbReference type="Pfam" id="PF01814"/>
    </source>
</evidence>
<name>A0AAP6JH56_9GAMM</name>
<feature type="domain" description="Hemerythrin-like" evidence="1">
    <location>
        <begin position="5"/>
        <end position="135"/>
    </location>
</feature>
<organism evidence="2 3">
    <name type="scientific">Natronospira elongata</name>
    <dbReference type="NCBI Taxonomy" id="3110268"/>
    <lineage>
        <taxon>Bacteria</taxon>
        <taxon>Pseudomonadati</taxon>
        <taxon>Pseudomonadota</taxon>
        <taxon>Gammaproteobacteria</taxon>
        <taxon>Natronospirales</taxon>
        <taxon>Natronospiraceae</taxon>
        <taxon>Natronospira</taxon>
    </lineage>
</organism>
<dbReference type="InterPro" id="IPR012312">
    <property type="entry name" value="Hemerythrin-like"/>
</dbReference>
<dbReference type="Proteomes" id="UP001302316">
    <property type="component" value="Unassembled WGS sequence"/>
</dbReference>
<dbReference type="AlphaFoldDB" id="A0AAP6JH56"/>
<proteinExistence type="predicted"/>
<sequence length="179" mass="21218">MSRTIERLQADHREFLRVLAHMESAMDNCLQGEEIDRPLMREFVEYCSGHADTFHHPLEDQLFRCLLARDPQLAPVIRRLEQEHLELRWATRDLREMLDEMQARELVRRDRFLEAMGEYLGLYFHHIQSEEKELFIHARRLLTAEDNTWLDGWLNQAPETNFGHSEALPRLGAVIQAEA</sequence>
<gene>
    <name evidence="2" type="ORF">VCB98_12385</name>
</gene>
<dbReference type="PANTHER" id="PTHR39966">
    <property type="entry name" value="BLL2471 PROTEIN-RELATED"/>
    <property type="match status" value="1"/>
</dbReference>
<dbReference type="GO" id="GO:0005886">
    <property type="term" value="C:plasma membrane"/>
    <property type="evidence" value="ECO:0007669"/>
    <property type="project" value="TreeGrafter"/>
</dbReference>
<dbReference type="PANTHER" id="PTHR39966:SF1">
    <property type="entry name" value="HEMERYTHRIN-LIKE DOMAIN-CONTAINING PROTEIN"/>
    <property type="match status" value="1"/>
</dbReference>
<dbReference type="Gene3D" id="1.20.120.520">
    <property type="entry name" value="nmb1532 protein domain like"/>
    <property type="match status" value="1"/>
</dbReference>
<protein>
    <submittedName>
        <fullName evidence="2">Hemerythrin domain-containing protein</fullName>
    </submittedName>
</protein>
<dbReference type="EMBL" id="JAYGII010000043">
    <property type="protein sequence ID" value="MEA5446616.1"/>
    <property type="molecule type" value="Genomic_DNA"/>
</dbReference>
<reference evidence="2 3" key="1">
    <citation type="submission" date="2023-12" db="EMBL/GenBank/DDBJ databases">
        <title>Whole-genome sequencing of halo(alkali)philic microorganisms from hypersaline lakes.</title>
        <authorList>
            <person name="Sorokin D.Y."/>
            <person name="Merkel A.Y."/>
            <person name="Messina E."/>
            <person name="Yakimov M."/>
        </authorList>
    </citation>
    <scope>NUCLEOTIDE SEQUENCE [LARGE SCALE GENOMIC DNA]</scope>
    <source>
        <strain evidence="2 3">AB-CW1</strain>
    </source>
</reference>
<comment type="caution">
    <text evidence="2">The sequence shown here is derived from an EMBL/GenBank/DDBJ whole genome shotgun (WGS) entry which is preliminary data.</text>
</comment>
<accession>A0AAP6JH56</accession>
<keyword evidence="3" id="KW-1185">Reference proteome</keyword>
<dbReference type="Pfam" id="PF01814">
    <property type="entry name" value="Hemerythrin"/>
    <property type="match status" value="1"/>
</dbReference>
<evidence type="ECO:0000313" key="3">
    <source>
        <dbReference type="Proteomes" id="UP001302316"/>
    </source>
</evidence>
<evidence type="ECO:0000313" key="2">
    <source>
        <dbReference type="EMBL" id="MEA5446616.1"/>
    </source>
</evidence>
<dbReference type="RefSeq" id="WP_346052998.1">
    <property type="nucleotide sequence ID" value="NZ_JAYGII010000043.1"/>
</dbReference>